<dbReference type="AlphaFoldDB" id="A0A8H7ET89"/>
<evidence type="ECO:0008006" key="4">
    <source>
        <dbReference type="Google" id="ProtNLM"/>
    </source>
</evidence>
<dbReference type="Gene3D" id="2.60.40.640">
    <property type="match status" value="2"/>
</dbReference>
<dbReference type="EMBL" id="JABAYA010000007">
    <property type="protein sequence ID" value="KAF7731755.1"/>
    <property type="molecule type" value="Genomic_DNA"/>
</dbReference>
<dbReference type="OrthoDB" id="9984275at2759"/>
<feature type="region of interest" description="Disordered" evidence="1">
    <location>
        <begin position="265"/>
        <end position="302"/>
    </location>
</feature>
<dbReference type="GO" id="GO:0005737">
    <property type="term" value="C:cytoplasm"/>
    <property type="evidence" value="ECO:0007669"/>
    <property type="project" value="TreeGrafter"/>
</dbReference>
<evidence type="ECO:0000256" key="1">
    <source>
        <dbReference type="SAM" id="MobiDB-lite"/>
    </source>
</evidence>
<dbReference type="PANTHER" id="PTHR11188">
    <property type="entry name" value="ARRESTIN DOMAIN CONTAINING PROTEIN"/>
    <property type="match status" value="1"/>
</dbReference>
<reference evidence="2" key="1">
    <citation type="submission" date="2020-01" db="EMBL/GenBank/DDBJ databases">
        <title>Genome Sequencing of Three Apophysomyces-Like Fungal Strains Confirms a Novel Fungal Genus in the Mucoromycota with divergent Burkholderia-like Endosymbiotic Bacteria.</title>
        <authorList>
            <person name="Stajich J.E."/>
            <person name="Macias A.M."/>
            <person name="Carter-House D."/>
            <person name="Lovett B."/>
            <person name="Kasson L.R."/>
            <person name="Berry K."/>
            <person name="Grigoriev I."/>
            <person name="Chang Y."/>
            <person name="Spatafora J."/>
            <person name="Kasson M.T."/>
        </authorList>
    </citation>
    <scope>NUCLEOTIDE SEQUENCE</scope>
    <source>
        <strain evidence="2">NRRL A-21654</strain>
    </source>
</reference>
<dbReference type="PANTHER" id="PTHR11188:SF17">
    <property type="entry name" value="FI21816P1"/>
    <property type="match status" value="1"/>
</dbReference>
<dbReference type="Proteomes" id="UP000605846">
    <property type="component" value="Unassembled WGS sequence"/>
</dbReference>
<dbReference type="GO" id="GO:0015031">
    <property type="term" value="P:protein transport"/>
    <property type="evidence" value="ECO:0007669"/>
    <property type="project" value="TreeGrafter"/>
</dbReference>
<evidence type="ECO:0000313" key="2">
    <source>
        <dbReference type="EMBL" id="KAF7731755.1"/>
    </source>
</evidence>
<name>A0A8H7ET89_9FUNG</name>
<dbReference type="InterPro" id="IPR050357">
    <property type="entry name" value="Arrestin_domain-protein"/>
</dbReference>
<keyword evidence="3" id="KW-1185">Reference proteome</keyword>
<protein>
    <recommendedName>
        <fullName evidence="4">Arrestin C-terminal-like domain-containing protein</fullName>
    </recommendedName>
</protein>
<accession>A0A8H7ET89</accession>
<proteinExistence type="predicted"/>
<sequence>MSIWDTIEPGQHRFPFAMKFPNVNFPPSVEEPNGFHIRYVWTAYLDAPSSHPGLRSSEYLTPYRPIICAPPSREWSYCETLYSKKSILAQVKVNLPQHVFSPDEEFDIELQIDCAARDMVVVGVSYILKKHHLGRVLLQTGTAHRSYTRHIMESKLAILGNERSVRIPVHLHIPSRLVSPSFTSQHLRVYYDIEFSIHFEQQGNLFKMPQTAPVTVPIGIANLPCDYLLRVQDLTAVQPYDQSKEAPIFFDPSLDEPPSRISDPWYSQTPALMSPPSPPPSYFSLSGTSNRSSHERVERRVHTSRMVRPGFHAELGDSIVLTNVMDEDW</sequence>
<feature type="compositionally biased region" description="Basic and acidic residues" evidence="1">
    <location>
        <begin position="292"/>
        <end position="301"/>
    </location>
</feature>
<evidence type="ECO:0000313" key="3">
    <source>
        <dbReference type="Proteomes" id="UP000605846"/>
    </source>
</evidence>
<comment type="caution">
    <text evidence="2">The sequence shown here is derived from an EMBL/GenBank/DDBJ whole genome shotgun (WGS) entry which is preliminary data.</text>
</comment>
<organism evidence="2 3">
    <name type="scientific">Apophysomyces ossiformis</name>
    <dbReference type="NCBI Taxonomy" id="679940"/>
    <lineage>
        <taxon>Eukaryota</taxon>
        <taxon>Fungi</taxon>
        <taxon>Fungi incertae sedis</taxon>
        <taxon>Mucoromycota</taxon>
        <taxon>Mucoromycotina</taxon>
        <taxon>Mucoromycetes</taxon>
        <taxon>Mucorales</taxon>
        <taxon>Mucorineae</taxon>
        <taxon>Mucoraceae</taxon>
        <taxon>Apophysomyces</taxon>
    </lineage>
</organism>
<dbReference type="InterPro" id="IPR014752">
    <property type="entry name" value="Arrestin-like_C"/>
</dbReference>
<gene>
    <name evidence="2" type="ORF">EC973_008269</name>
</gene>